<dbReference type="PANTHER" id="PTHR10039">
    <property type="entry name" value="AMELOGENIN"/>
    <property type="match status" value="1"/>
</dbReference>
<evidence type="ECO:0000256" key="1">
    <source>
        <dbReference type="ARBA" id="ARBA00022737"/>
    </source>
</evidence>
<reference evidence="3 4" key="1">
    <citation type="submission" date="2020-07" db="EMBL/GenBank/DDBJ databases">
        <title>Comparative genomics of pyrophilous fungi reveals a link between fire events and developmental genes.</title>
        <authorList>
            <consortium name="DOE Joint Genome Institute"/>
            <person name="Steindorff A.S."/>
            <person name="Carver A."/>
            <person name="Calhoun S."/>
            <person name="Stillman K."/>
            <person name="Liu H."/>
            <person name="Lipzen A."/>
            <person name="Pangilinan J."/>
            <person name="Labutti K."/>
            <person name="Bruns T.D."/>
            <person name="Grigoriev I.V."/>
        </authorList>
    </citation>
    <scope>NUCLEOTIDE SEQUENCE [LARGE SCALE GENOMIC DNA]</scope>
    <source>
        <strain evidence="3 4">CBS 144469</strain>
    </source>
</reference>
<feature type="domain" description="Nephrocystin 3-like N-terminal" evidence="2">
    <location>
        <begin position="2"/>
        <end position="160"/>
    </location>
</feature>
<dbReference type="PANTHER" id="PTHR10039:SF14">
    <property type="entry name" value="NACHT DOMAIN-CONTAINING PROTEIN"/>
    <property type="match status" value="1"/>
</dbReference>
<keyword evidence="4" id="KW-1185">Reference proteome</keyword>
<proteinExistence type="predicted"/>
<dbReference type="Pfam" id="PF24883">
    <property type="entry name" value="NPHP3_N"/>
    <property type="match status" value="1"/>
</dbReference>
<evidence type="ECO:0000313" key="3">
    <source>
        <dbReference type="EMBL" id="KAF6757990.1"/>
    </source>
</evidence>
<organism evidence="3 4">
    <name type="scientific">Ephemerocybe angulata</name>
    <dbReference type="NCBI Taxonomy" id="980116"/>
    <lineage>
        <taxon>Eukaryota</taxon>
        <taxon>Fungi</taxon>
        <taxon>Dikarya</taxon>
        <taxon>Basidiomycota</taxon>
        <taxon>Agaricomycotina</taxon>
        <taxon>Agaricomycetes</taxon>
        <taxon>Agaricomycetidae</taxon>
        <taxon>Agaricales</taxon>
        <taxon>Agaricineae</taxon>
        <taxon>Psathyrellaceae</taxon>
        <taxon>Ephemerocybe</taxon>
    </lineage>
</organism>
<dbReference type="AlphaFoldDB" id="A0A8H6I375"/>
<dbReference type="SUPFAM" id="SSF52540">
    <property type="entry name" value="P-loop containing nucleoside triphosphate hydrolases"/>
    <property type="match status" value="1"/>
</dbReference>
<dbReference type="InterPro" id="IPR027417">
    <property type="entry name" value="P-loop_NTPase"/>
</dbReference>
<accession>A0A8H6I375</accession>
<keyword evidence="1" id="KW-0677">Repeat</keyword>
<name>A0A8H6I375_9AGAR</name>
<evidence type="ECO:0000259" key="2">
    <source>
        <dbReference type="Pfam" id="PF24883"/>
    </source>
</evidence>
<evidence type="ECO:0000313" key="4">
    <source>
        <dbReference type="Proteomes" id="UP000521943"/>
    </source>
</evidence>
<dbReference type="EMBL" id="JACGCI010000020">
    <property type="protein sequence ID" value="KAF6757990.1"/>
    <property type="molecule type" value="Genomic_DNA"/>
</dbReference>
<dbReference type="InterPro" id="IPR056884">
    <property type="entry name" value="NPHP3-like_N"/>
</dbReference>
<dbReference type="OrthoDB" id="5967843at2759"/>
<sequence>MDWIQARDAPQRLLYMTGAAGAGKSALQQTVSEQCAKHEILAASFFFNVGDDTRNNTAKVIPTIAYQLGQKNTAVRRLIRGAVENDPLIFNRALISQIQALILNPVSRLSPSEVSGLPYAILVDGLDECSDEESQREFLRVIDYCVAKVRTPFRFFIASRPELAILEALRPGGHLHKAAYPIQLSDGIRYIATADIRRTVTRSLRELGEMRNLEQTWFSEKDVDQIVEAASGQYIYAATVIRYVSQPRGDPETMLRAVLDWAPAGGKQSRAKPFASLDSLYTHILSKAKEEYEAIDTNENDFLMIFNSYCYLFGYVGEDVLDLPSYDQILGLEKGTYKTIIYDLRSLVTVKDEKLILYHKSLVDFLLDEGRSGSSCTELLEVLENTLFCCLQRVGEFSKMRPFPFIGIRGEVSESVVRLLAKIARVYLSICNQRSMFPCHVVDAFISFSKNGDSGWAFIDKMLLDRVVLTGGLNPYCKEGIMWETIRDFTWAFEYLLPLMKHQDKDPRARGILQDCYDQWSTWRPERWRTNKFIQDFEGAFTCKKLRRYYENYEKADRMDLHEMSNNHTST</sequence>
<comment type="caution">
    <text evidence="3">The sequence shown here is derived from an EMBL/GenBank/DDBJ whole genome shotgun (WGS) entry which is preliminary data.</text>
</comment>
<gene>
    <name evidence="3" type="ORF">DFP72DRAFT_210382</name>
</gene>
<protein>
    <recommendedName>
        <fullName evidence="2">Nephrocystin 3-like N-terminal domain-containing protein</fullName>
    </recommendedName>
</protein>
<dbReference type="Proteomes" id="UP000521943">
    <property type="component" value="Unassembled WGS sequence"/>
</dbReference>